<keyword evidence="3" id="KW-1185">Reference proteome</keyword>
<gene>
    <name evidence="2" type="ORF">ORAREDHAP_LOCUS27564</name>
</gene>
<feature type="compositionally biased region" description="Polar residues" evidence="1">
    <location>
        <begin position="39"/>
        <end position="49"/>
    </location>
</feature>
<dbReference type="Proteomes" id="UP000507245">
    <property type="component" value="Unassembled WGS sequence"/>
</dbReference>
<proteinExistence type="predicted"/>
<protein>
    <submittedName>
        <fullName evidence="2">Uncharacterized protein</fullName>
    </submittedName>
</protein>
<dbReference type="AlphaFoldDB" id="A0A6J5X631"/>
<reference evidence="3" key="1">
    <citation type="journal article" date="2020" name="Genome Biol.">
        <title>Gamete binning: chromosome-level and haplotype-resolved genome assembly enabled by high-throughput single-cell sequencing of gamete genomes.</title>
        <authorList>
            <person name="Campoy J.A."/>
            <person name="Sun H."/>
            <person name="Goel M."/>
            <person name="Jiao W.-B."/>
            <person name="Folz-Donahue K."/>
            <person name="Wang N."/>
            <person name="Rubio M."/>
            <person name="Liu C."/>
            <person name="Kukat C."/>
            <person name="Ruiz D."/>
            <person name="Huettel B."/>
            <person name="Schneeberger K."/>
        </authorList>
    </citation>
    <scope>NUCLEOTIDE SEQUENCE [LARGE SCALE GENOMIC DNA]</scope>
    <source>
        <strain evidence="3">cv. Rojo Pasion</strain>
    </source>
</reference>
<accession>A0A6J5X631</accession>
<evidence type="ECO:0000313" key="3">
    <source>
        <dbReference type="Proteomes" id="UP000507245"/>
    </source>
</evidence>
<sequence>MGIGFLVSERSYVNVFVSLFRLAAEKVGLPTSPPYLSLVSKSNEQNRPSSPELALPPGGLESSMAQMNNT</sequence>
<evidence type="ECO:0000313" key="2">
    <source>
        <dbReference type="EMBL" id="CAB4308291.1"/>
    </source>
</evidence>
<name>A0A6J5X631_PRUAR</name>
<feature type="region of interest" description="Disordered" evidence="1">
    <location>
        <begin position="37"/>
        <end position="70"/>
    </location>
</feature>
<dbReference type="EMBL" id="CAEKKB010000004">
    <property type="protein sequence ID" value="CAB4308291.1"/>
    <property type="molecule type" value="Genomic_DNA"/>
</dbReference>
<organism evidence="2 3">
    <name type="scientific">Prunus armeniaca</name>
    <name type="common">Apricot</name>
    <name type="synonym">Armeniaca vulgaris</name>
    <dbReference type="NCBI Taxonomy" id="36596"/>
    <lineage>
        <taxon>Eukaryota</taxon>
        <taxon>Viridiplantae</taxon>
        <taxon>Streptophyta</taxon>
        <taxon>Embryophyta</taxon>
        <taxon>Tracheophyta</taxon>
        <taxon>Spermatophyta</taxon>
        <taxon>Magnoliopsida</taxon>
        <taxon>eudicotyledons</taxon>
        <taxon>Gunneridae</taxon>
        <taxon>Pentapetalae</taxon>
        <taxon>rosids</taxon>
        <taxon>fabids</taxon>
        <taxon>Rosales</taxon>
        <taxon>Rosaceae</taxon>
        <taxon>Amygdaloideae</taxon>
        <taxon>Amygdaleae</taxon>
        <taxon>Prunus</taxon>
    </lineage>
</organism>
<evidence type="ECO:0000256" key="1">
    <source>
        <dbReference type="SAM" id="MobiDB-lite"/>
    </source>
</evidence>